<keyword evidence="2 5" id="KW-0812">Transmembrane</keyword>
<feature type="transmembrane region" description="Helical" evidence="5">
    <location>
        <begin position="79"/>
        <end position="98"/>
    </location>
</feature>
<evidence type="ECO:0000256" key="4">
    <source>
        <dbReference type="ARBA" id="ARBA00023136"/>
    </source>
</evidence>
<proteinExistence type="predicted"/>
<evidence type="ECO:0000313" key="7">
    <source>
        <dbReference type="EMBL" id="TVP42011.1"/>
    </source>
</evidence>
<dbReference type="Pfam" id="PF07690">
    <property type="entry name" value="MFS_1"/>
    <property type="match status" value="1"/>
</dbReference>
<gene>
    <name evidence="7" type="ORF">NARC_10417</name>
</gene>
<keyword evidence="4 5" id="KW-0472">Membrane</keyword>
<comment type="subcellular location">
    <subcellularLocation>
        <location evidence="1">Membrane</location>
        <topology evidence="1">Multi-pass membrane protein</topology>
    </subcellularLocation>
</comment>
<organism evidence="7 8">
    <name type="scientific">Candidatus Nitrosocosmicus arcticus</name>
    <dbReference type="NCBI Taxonomy" id="2035267"/>
    <lineage>
        <taxon>Archaea</taxon>
        <taxon>Nitrososphaerota</taxon>
        <taxon>Nitrososphaeria</taxon>
        <taxon>Nitrososphaerales</taxon>
        <taxon>Nitrososphaeraceae</taxon>
        <taxon>Candidatus Nitrosocosmicus</taxon>
    </lineage>
</organism>
<feature type="transmembrane region" description="Helical" evidence="5">
    <location>
        <begin position="319"/>
        <end position="337"/>
    </location>
</feature>
<evidence type="ECO:0000256" key="3">
    <source>
        <dbReference type="ARBA" id="ARBA00022989"/>
    </source>
</evidence>
<keyword evidence="3 5" id="KW-1133">Transmembrane helix</keyword>
<feature type="transmembrane region" description="Helical" evidence="5">
    <location>
        <begin position="12"/>
        <end position="39"/>
    </location>
</feature>
<feature type="transmembrane region" description="Helical" evidence="5">
    <location>
        <begin position="445"/>
        <end position="467"/>
    </location>
</feature>
<dbReference type="SUPFAM" id="SSF103473">
    <property type="entry name" value="MFS general substrate transporter"/>
    <property type="match status" value="1"/>
</dbReference>
<dbReference type="InterPro" id="IPR011701">
    <property type="entry name" value="MFS"/>
</dbReference>
<dbReference type="Gene3D" id="1.20.1250.20">
    <property type="entry name" value="MFS general substrate transporter like domains"/>
    <property type="match status" value="1"/>
</dbReference>
<feature type="domain" description="Major facilitator superfamily (MFS) profile" evidence="6">
    <location>
        <begin position="13"/>
        <end position="472"/>
    </location>
</feature>
<dbReference type="RefSeq" id="WP_144728549.1">
    <property type="nucleotide sequence ID" value="NZ_ML675578.1"/>
</dbReference>
<feature type="transmembrane region" description="Helical" evidence="5">
    <location>
        <begin position="275"/>
        <end position="299"/>
    </location>
</feature>
<evidence type="ECO:0000256" key="1">
    <source>
        <dbReference type="ARBA" id="ARBA00004141"/>
    </source>
</evidence>
<feature type="transmembrane region" description="Helical" evidence="5">
    <location>
        <begin position="162"/>
        <end position="183"/>
    </location>
</feature>
<dbReference type="PANTHER" id="PTHR23501:SF192">
    <property type="entry name" value="TRANSPORTER"/>
    <property type="match status" value="1"/>
</dbReference>
<feature type="transmembrane region" description="Helical" evidence="5">
    <location>
        <begin position="344"/>
        <end position="362"/>
    </location>
</feature>
<name>A0A557SZI2_9ARCH</name>
<feature type="transmembrane region" description="Helical" evidence="5">
    <location>
        <begin position="51"/>
        <end position="67"/>
    </location>
</feature>
<feature type="transmembrane region" description="Helical" evidence="5">
    <location>
        <begin position="203"/>
        <end position="223"/>
    </location>
</feature>
<protein>
    <submittedName>
        <fullName evidence="7">MFS family permease</fullName>
    </submittedName>
</protein>
<feature type="transmembrane region" description="Helical" evidence="5">
    <location>
        <begin position="235"/>
        <end position="254"/>
    </location>
</feature>
<dbReference type="InterPro" id="IPR036259">
    <property type="entry name" value="MFS_trans_sf"/>
</dbReference>
<dbReference type="EMBL" id="VOAH01000001">
    <property type="protein sequence ID" value="TVP42011.1"/>
    <property type="molecule type" value="Genomic_DNA"/>
</dbReference>
<accession>A0A557SZI2</accession>
<keyword evidence="8" id="KW-1185">Reference proteome</keyword>
<dbReference type="InterPro" id="IPR020846">
    <property type="entry name" value="MFS_dom"/>
</dbReference>
<feature type="transmembrane region" description="Helical" evidence="5">
    <location>
        <begin position="104"/>
        <end position="124"/>
    </location>
</feature>
<dbReference type="CDD" id="cd17504">
    <property type="entry name" value="MFS_MMR_MDR_like"/>
    <property type="match status" value="1"/>
</dbReference>
<dbReference type="AlphaFoldDB" id="A0A557SZI2"/>
<feature type="transmembrane region" description="Helical" evidence="5">
    <location>
        <begin position="133"/>
        <end position="156"/>
    </location>
</feature>
<comment type="caution">
    <text evidence="7">The sequence shown here is derived from an EMBL/GenBank/DDBJ whole genome shotgun (WGS) entry which is preliminary data.</text>
</comment>
<dbReference type="PANTHER" id="PTHR23501">
    <property type="entry name" value="MAJOR FACILITATOR SUPERFAMILY"/>
    <property type="match status" value="1"/>
</dbReference>
<dbReference type="GO" id="GO:0005886">
    <property type="term" value="C:plasma membrane"/>
    <property type="evidence" value="ECO:0007669"/>
    <property type="project" value="TreeGrafter"/>
</dbReference>
<feature type="transmembrane region" description="Helical" evidence="5">
    <location>
        <begin position="402"/>
        <end position="425"/>
    </location>
</feature>
<evidence type="ECO:0000256" key="2">
    <source>
        <dbReference type="ARBA" id="ARBA00022692"/>
    </source>
</evidence>
<reference evidence="7 8" key="1">
    <citation type="journal article" date="2019" name="Front. Microbiol.">
        <title>Ammonia Oxidation by the Arctic Terrestrial Thaumarchaeote Candidatus Nitrosocosmicus arcticus Is Stimulated by Increasing Temperatures.</title>
        <authorList>
            <person name="Alves R.J.E."/>
            <person name="Kerou M."/>
            <person name="Zappe A."/>
            <person name="Bittner R."/>
            <person name="Abby S.S."/>
            <person name="Schmidt H.A."/>
            <person name="Pfeifer K."/>
            <person name="Schleper C."/>
        </authorList>
    </citation>
    <scope>NUCLEOTIDE SEQUENCE [LARGE SCALE GENOMIC DNA]</scope>
    <source>
        <strain evidence="7 8">Kfb</strain>
    </source>
</reference>
<dbReference type="Proteomes" id="UP000315289">
    <property type="component" value="Unassembled WGS sequence"/>
</dbReference>
<sequence length="476" mass="51128">MNEKNSQKDAWIALAILSSLALITMYGETMLIPAIPYLIDDFKISYNTSSWILTAYLIAGAVMTPIIGKLSDIYGKKKILMNVIVIYSLGSLLGGLSNDIFMMIISRVIQGIGLAMFPVAFAIIREKFPPEKLAIGQGIFTAVFSAGAVVGLGLGATIVEYFSWHMTFLSIVPLMIILLIVVLRGVRIDSEKLITRIRASIDITGTLVLVGIVSTFLTGLTLLPNSISGPNNNHLGIILALFVISIALLPLFIFTQKRAQSPIIDLSLLKDIILFPTNILIMSIGAAFFIIYQTLPILIQSPTPLGFGGGPVATASVQLPFMVLSFVISVLSGFLISKIGNIKPTLIGSIISTFGFILLSIYHPSELVISLELCIIAIGLAFAEIGAFNISLVSAPLNQSGTALGITMLLFLIGMSLGPAISGIYLESFRSTVDNTNESYPTSLAYDLIFVTAVLISILSVILTLFITKKLVSKTI</sequence>
<feature type="transmembrane region" description="Helical" evidence="5">
    <location>
        <begin position="368"/>
        <end position="390"/>
    </location>
</feature>
<dbReference type="GO" id="GO:0022857">
    <property type="term" value="F:transmembrane transporter activity"/>
    <property type="evidence" value="ECO:0007669"/>
    <property type="project" value="InterPro"/>
</dbReference>
<dbReference type="OrthoDB" id="117970at2157"/>
<evidence type="ECO:0000259" key="6">
    <source>
        <dbReference type="PROSITE" id="PS50850"/>
    </source>
</evidence>
<evidence type="ECO:0000313" key="8">
    <source>
        <dbReference type="Proteomes" id="UP000315289"/>
    </source>
</evidence>
<evidence type="ECO:0000256" key="5">
    <source>
        <dbReference type="SAM" id="Phobius"/>
    </source>
</evidence>
<dbReference type="PROSITE" id="PS50850">
    <property type="entry name" value="MFS"/>
    <property type="match status" value="1"/>
</dbReference>